<feature type="domain" description="JAB" evidence="7">
    <location>
        <begin position="617"/>
        <end position="724"/>
    </location>
</feature>
<dbReference type="GO" id="GO:0008641">
    <property type="term" value="F:ubiquitin-like modifier activating enzyme activity"/>
    <property type="evidence" value="ECO:0007669"/>
    <property type="project" value="InterPro"/>
</dbReference>
<keyword evidence="3" id="KW-0378">Hydrolase</keyword>
<dbReference type="InterPro" id="IPR028090">
    <property type="entry name" value="JAB_dom_prok"/>
</dbReference>
<dbReference type="SUPFAM" id="SSF102712">
    <property type="entry name" value="JAB1/MPN domain"/>
    <property type="match status" value="1"/>
</dbReference>
<accession>A0A399RAJ2</accession>
<reference evidence="8 9" key="1">
    <citation type="submission" date="2018-08" db="EMBL/GenBank/DDBJ databases">
        <title>Henriciella mobilis sp. nov., isolated from seawater.</title>
        <authorList>
            <person name="Cheng H."/>
            <person name="Wu Y.-H."/>
            <person name="Xu X.-W."/>
            <person name="Guo L.-L."/>
        </authorList>
    </citation>
    <scope>NUCLEOTIDE SEQUENCE [LARGE SCALE GENOMIC DNA]</scope>
    <source>
        <strain evidence="8 9">JN25</strain>
    </source>
</reference>
<dbReference type="EMBL" id="QWFX01000013">
    <property type="protein sequence ID" value="RIJ28448.1"/>
    <property type="molecule type" value="Genomic_DNA"/>
</dbReference>
<feature type="domain" description="THIF-type NAD/FAD binding fold" evidence="6">
    <location>
        <begin position="339"/>
        <end position="445"/>
    </location>
</feature>
<evidence type="ECO:0000256" key="5">
    <source>
        <dbReference type="ARBA" id="ARBA00023049"/>
    </source>
</evidence>
<dbReference type="GO" id="GO:0006508">
    <property type="term" value="P:proteolysis"/>
    <property type="evidence" value="ECO:0007669"/>
    <property type="project" value="UniProtKB-KW"/>
</dbReference>
<evidence type="ECO:0000313" key="9">
    <source>
        <dbReference type="Proteomes" id="UP000266385"/>
    </source>
</evidence>
<keyword evidence="5" id="KW-0482">Metalloprotease</keyword>
<keyword evidence="1" id="KW-0645">Protease</keyword>
<evidence type="ECO:0000259" key="6">
    <source>
        <dbReference type="Pfam" id="PF00899"/>
    </source>
</evidence>
<comment type="caution">
    <text evidence="8">The sequence shown here is derived from an EMBL/GenBank/DDBJ whole genome shotgun (WGS) entry which is preliminary data.</text>
</comment>
<dbReference type="GO" id="GO:0046872">
    <property type="term" value="F:metal ion binding"/>
    <property type="evidence" value="ECO:0007669"/>
    <property type="project" value="UniProtKB-KW"/>
</dbReference>
<keyword evidence="4" id="KW-0862">Zinc</keyword>
<keyword evidence="2" id="KW-0479">Metal-binding</keyword>
<dbReference type="Pfam" id="PF14457">
    <property type="entry name" value="Prok-E2_A"/>
    <property type="match status" value="1"/>
</dbReference>
<dbReference type="Gene3D" id="3.40.140.10">
    <property type="entry name" value="Cytidine Deaminase, domain 2"/>
    <property type="match status" value="1"/>
</dbReference>
<dbReference type="Pfam" id="PF00899">
    <property type="entry name" value="ThiF"/>
    <property type="match status" value="1"/>
</dbReference>
<keyword evidence="9" id="KW-1185">Reference proteome</keyword>
<dbReference type="InterPro" id="IPR035985">
    <property type="entry name" value="Ubiquitin-activating_enz"/>
</dbReference>
<dbReference type="SUPFAM" id="SSF69572">
    <property type="entry name" value="Activating enzymes of the ubiquitin-like proteins"/>
    <property type="match status" value="1"/>
</dbReference>
<gene>
    <name evidence="8" type="ORF">D1223_13775</name>
</gene>
<dbReference type="Pfam" id="PF14464">
    <property type="entry name" value="Prok-JAB"/>
    <property type="match status" value="1"/>
</dbReference>
<dbReference type="Proteomes" id="UP000266385">
    <property type="component" value="Unassembled WGS sequence"/>
</dbReference>
<evidence type="ECO:0000259" key="7">
    <source>
        <dbReference type="Pfam" id="PF14464"/>
    </source>
</evidence>
<evidence type="ECO:0000256" key="1">
    <source>
        <dbReference type="ARBA" id="ARBA00022670"/>
    </source>
</evidence>
<name>A0A399RAJ2_9PROT</name>
<dbReference type="GO" id="GO:0008237">
    <property type="term" value="F:metallopeptidase activity"/>
    <property type="evidence" value="ECO:0007669"/>
    <property type="project" value="UniProtKB-KW"/>
</dbReference>
<dbReference type="Gene3D" id="3.40.50.720">
    <property type="entry name" value="NAD(P)-binding Rossmann-like Domain"/>
    <property type="match status" value="1"/>
</dbReference>
<evidence type="ECO:0000313" key="8">
    <source>
        <dbReference type="EMBL" id="RIJ28448.1"/>
    </source>
</evidence>
<evidence type="ECO:0000256" key="2">
    <source>
        <dbReference type="ARBA" id="ARBA00022723"/>
    </source>
</evidence>
<proteinExistence type="predicted"/>
<dbReference type="InterPro" id="IPR032865">
    <property type="entry name" value="Prok-E2_A"/>
</dbReference>
<dbReference type="InterPro" id="IPR000594">
    <property type="entry name" value="ThiF_NAD_FAD-bd"/>
</dbReference>
<protein>
    <submittedName>
        <fullName evidence="8">Uncharacterized protein</fullName>
    </submittedName>
</protein>
<evidence type="ECO:0000256" key="4">
    <source>
        <dbReference type="ARBA" id="ARBA00022833"/>
    </source>
</evidence>
<dbReference type="AlphaFoldDB" id="A0A399RAJ2"/>
<sequence>MNPNQALALTQLEDIAAAPNSPLGITEVYPCGDGESLRADITLETLLFPKKQGGIEFRKREPLRIRIPPSFPFQAPSLDFRHNDHSGRAHVNWGNHLCLYQTSETEWVPSDGMYGFFSRVDWWFKAAALGELDPEDAPLHPPANFPTESVWFIPYVDTPEVRVGAGNWIGWAGLKKHSEQKYDIAEWSTDKEVSDGHEAIPAILLDQPLAFEYPDKVSKLFDLLETRGIERGKLDDLFITEAFHTESGNPFDIVIGSPMRRKSAGSPVTQHLAVWRIPADTMDLLRSAFAESEARSEHIKSFVNWSLSASTAWCRVLENRPEIVIRRDEETPSSWLLGKTILLLGAGALGSPIGEDIVRAGAERLHVVDNSTVKPGILVRQRYAKRDIARSKADCLAKRLNDLSLGCEVIPHFHDVRHELQTYVDLGSIDLIIDATASQFVSHHLESMSASGDLSAPLASVSVSARAEHGMSIVRMPEFRGGPIEIARRSKLAVFSQNQVGESAAAFWPERAEETVFQPEPGCSEPTFVGSASAVGFHASGLLTLALRRVSELESAEASCDFLPGPGLHEADECKGTLSFVFKPSAEYPEDIHGYTVRLDAAAQASIDAEIARSRREVGDRVETGGLLFGEIDDSHQIIRLDRATMPPSDSEASAAQFLCGTNGTNELAQSIDLMTKGSSRFVGIWHTHPVSQPKPSTDDLQAMVQLLMEQDATPRHVVMMIVGFAATSPTPKFYLYRRRDIEAFVLAYLKARGLAR</sequence>
<evidence type="ECO:0000256" key="3">
    <source>
        <dbReference type="ARBA" id="ARBA00022801"/>
    </source>
</evidence>
<organism evidence="8 9">
    <name type="scientific">Henriciella mobilis</name>
    <dbReference type="NCBI Taxonomy" id="2305467"/>
    <lineage>
        <taxon>Bacteria</taxon>
        <taxon>Pseudomonadati</taxon>
        <taxon>Pseudomonadota</taxon>
        <taxon>Alphaproteobacteria</taxon>
        <taxon>Hyphomonadales</taxon>
        <taxon>Hyphomonadaceae</taxon>
        <taxon>Henriciella</taxon>
    </lineage>
</organism>